<feature type="transmembrane region" description="Helical" evidence="6">
    <location>
        <begin position="12"/>
        <end position="36"/>
    </location>
</feature>
<dbReference type="PANTHER" id="PTHR31154:SF4">
    <property type="entry name" value="MEMBRANE TRANSPORTER PROTEIN"/>
    <property type="match status" value="1"/>
</dbReference>
<dbReference type="PANTHER" id="PTHR31154">
    <property type="entry name" value="MEMBRANE TRANSPORTER PROTEIN"/>
    <property type="match status" value="1"/>
</dbReference>
<evidence type="ECO:0000256" key="4">
    <source>
        <dbReference type="ARBA" id="ARBA00022989"/>
    </source>
</evidence>
<dbReference type="Pfam" id="PF01925">
    <property type="entry name" value="TauE"/>
    <property type="match status" value="1"/>
</dbReference>
<feature type="transmembrane region" description="Helical" evidence="6">
    <location>
        <begin position="140"/>
        <end position="157"/>
    </location>
</feature>
<evidence type="ECO:0000313" key="8">
    <source>
        <dbReference type="Proteomes" id="UP000009080"/>
    </source>
</evidence>
<dbReference type="InterPro" id="IPR002781">
    <property type="entry name" value="TM_pro_TauE-like"/>
</dbReference>
<evidence type="ECO:0000256" key="6">
    <source>
        <dbReference type="RuleBase" id="RU363041"/>
    </source>
</evidence>
<feature type="transmembrane region" description="Helical" evidence="6">
    <location>
        <begin position="247"/>
        <end position="267"/>
    </location>
</feature>
<comment type="subcellular location">
    <subcellularLocation>
        <location evidence="6">Cell membrane</location>
        <topology evidence="6">Multi-pass membrane protein</topology>
    </subcellularLocation>
    <subcellularLocation>
        <location evidence="1">Membrane</location>
        <topology evidence="1">Multi-pass membrane protein</topology>
    </subcellularLocation>
</comment>
<proteinExistence type="inferred from homology"/>
<dbReference type="KEGG" id="ttu:TERTU_2490"/>
<name>C5BL55_TERTT</name>
<keyword evidence="8" id="KW-1185">Reference proteome</keyword>
<feature type="transmembrane region" description="Helical" evidence="6">
    <location>
        <begin position="107"/>
        <end position="128"/>
    </location>
</feature>
<dbReference type="EMBL" id="CP001614">
    <property type="protein sequence ID" value="ACR12584.1"/>
    <property type="molecule type" value="Genomic_DNA"/>
</dbReference>
<dbReference type="OrthoDB" id="128686at2"/>
<evidence type="ECO:0000256" key="5">
    <source>
        <dbReference type="ARBA" id="ARBA00023136"/>
    </source>
</evidence>
<keyword evidence="6" id="KW-1003">Cell membrane</keyword>
<dbReference type="RefSeq" id="WP_015818696.1">
    <property type="nucleotide sequence ID" value="NC_012997.1"/>
</dbReference>
<protein>
    <recommendedName>
        <fullName evidence="6">Probable membrane transporter protein</fullName>
    </recommendedName>
</protein>
<feature type="transmembrane region" description="Helical" evidence="6">
    <location>
        <begin position="274"/>
        <end position="295"/>
    </location>
</feature>
<feature type="transmembrane region" description="Helical" evidence="6">
    <location>
        <begin position="177"/>
        <end position="208"/>
    </location>
</feature>
<dbReference type="STRING" id="377629.TERTU_2490"/>
<dbReference type="HOGENOM" id="CLU_059445_0_0_6"/>
<dbReference type="GO" id="GO:0005886">
    <property type="term" value="C:plasma membrane"/>
    <property type="evidence" value="ECO:0007669"/>
    <property type="project" value="UniProtKB-SubCell"/>
</dbReference>
<sequence>MRLTSKLSQAALFALSLALVLTCYFLFFGRFVASAWQSPQWLIAPIMALGSFVAGATFLGGGAVAFPALTKILHADPSVAKSFSLAIQSVGMTSASLYILLRVRNLPWNFIGIFLPPAFAGIALSLAIIEPYIAATDLRVMFTLFVLGFLAIYLWVYRDRKTHYVDIPPLSRLDIQLTLKAGFLGGVLAGLLGSGADLIAFCLLALYFRLDLKLATQCSVIVMASVSLVGVLLQGTVFQTLPAELTPLWLIAAPVVLLGAPIGAEFCRRIKPRNLLLFVCSIVFAEVISTLALVPLEPTKWWRYFAFALVIGLLLTTLHRISNRKDHRSQHPAKPE</sequence>
<comment type="caution">
    <text evidence="6">Lacks conserved residue(s) required for the propagation of feature annotation.</text>
</comment>
<accession>C5BL55</accession>
<keyword evidence="4 6" id="KW-1133">Transmembrane helix</keyword>
<evidence type="ECO:0000256" key="1">
    <source>
        <dbReference type="ARBA" id="ARBA00004141"/>
    </source>
</evidence>
<feature type="transmembrane region" description="Helical" evidence="6">
    <location>
        <begin position="301"/>
        <end position="318"/>
    </location>
</feature>
<evidence type="ECO:0000313" key="7">
    <source>
        <dbReference type="EMBL" id="ACR12584.1"/>
    </source>
</evidence>
<dbReference type="eggNOG" id="COG0730">
    <property type="taxonomic scope" value="Bacteria"/>
</dbReference>
<comment type="similarity">
    <text evidence="2 6">Belongs to the 4-toluene sulfonate uptake permease (TSUP) (TC 2.A.102) family.</text>
</comment>
<dbReference type="AlphaFoldDB" id="C5BL55"/>
<feature type="transmembrane region" description="Helical" evidence="6">
    <location>
        <begin position="42"/>
        <end position="70"/>
    </location>
</feature>
<feature type="transmembrane region" description="Helical" evidence="6">
    <location>
        <begin position="82"/>
        <end position="101"/>
    </location>
</feature>
<evidence type="ECO:0000256" key="3">
    <source>
        <dbReference type="ARBA" id="ARBA00022692"/>
    </source>
</evidence>
<gene>
    <name evidence="7" type="ordered locus">TERTU_2490</name>
</gene>
<keyword evidence="3 6" id="KW-0812">Transmembrane</keyword>
<dbReference type="Proteomes" id="UP000009080">
    <property type="component" value="Chromosome"/>
</dbReference>
<keyword evidence="5 6" id="KW-0472">Membrane</keyword>
<reference evidence="7 8" key="1">
    <citation type="journal article" date="2009" name="PLoS ONE">
        <title>The complete genome of Teredinibacter turnerae T7901: an intracellular endosymbiont of marine wood-boring bivalves (shipworms).</title>
        <authorList>
            <person name="Yang J.C."/>
            <person name="Madupu R."/>
            <person name="Durkin A.S."/>
            <person name="Ekborg N.A."/>
            <person name="Pedamallu C.S."/>
            <person name="Hostetler J.B."/>
            <person name="Radune D."/>
            <person name="Toms B.S."/>
            <person name="Henrissat B."/>
            <person name="Coutinho P.M."/>
            <person name="Schwarz S."/>
            <person name="Field L."/>
            <person name="Trindade-Silva A.E."/>
            <person name="Soares C.A.G."/>
            <person name="Elshahawi S."/>
            <person name="Hanora A."/>
            <person name="Schmidt E.W."/>
            <person name="Haygood M.G."/>
            <person name="Posfai J."/>
            <person name="Benner J."/>
            <person name="Madinger C."/>
            <person name="Nove J."/>
            <person name="Anton B."/>
            <person name="Chaudhary K."/>
            <person name="Foster J."/>
            <person name="Holman A."/>
            <person name="Kumar S."/>
            <person name="Lessard P.A."/>
            <person name="Luyten Y.A."/>
            <person name="Slatko B."/>
            <person name="Wood N."/>
            <person name="Wu B."/>
            <person name="Teplitski M."/>
            <person name="Mougous J.D."/>
            <person name="Ward N."/>
            <person name="Eisen J.A."/>
            <person name="Badger J.H."/>
            <person name="Distel D.L."/>
        </authorList>
    </citation>
    <scope>NUCLEOTIDE SEQUENCE [LARGE SCALE GENOMIC DNA]</scope>
    <source>
        <strain evidence="8">ATCC 39867 / T7901</strain>
    </source>
</reference>
<organism evidence="7 8">
    <name type="scientific">Teredinibacter turnerae (strain ATCC 39867 / T7901)</name>
    <dbReference type="NCBI Taxonomy" id="377629"/>
    <lineage>
        <taxon>Bacteria</taxon>
        <taxon>Pseudomonadati</taxon>
        <taxon>Pseudomonadota</taxon>
        <taxon>Gammaproteobacteria</taxon>
        <taxon>Cellvibrionales</taxon>
        <taxon>Cellvibrionaceae</taxon>
        <taxon>Teredinibacter</taxon>
    </lineage>
</organism>
<evidence type="ECO:0000256" key="2">
    <source>
        <dbReference type="ARBA" id="ARBA00009142"/>
    </source>
</evidence>
<feature type="transmembrane region" description="Helical" evidence="6">
    <location>
        <begin position="220"/>
        <end position="241"/>
    </location>
</feature>